<reference evidence="1 2" key="1">
    <citation type="submission" date="2016-01" db="EMBL/GenBank/DDBJ databases">
        <title>Characterization of the Clostridium difficile lineages that are prevalent in Hong Kong and China.</title>
        <authorList>
            <person name="Kwok J.S.-L."/>
            <person name="Lam W.-Y."/>
            <person name="Ip M."/>
            <person name="Chan T.-F."/>
            <person name="Hawkey P.M."/>
            <person name="Tsui S.K.-W."/>
        </authorList>
    </citation>
    <scope>NUCLEOTIDE SEQUENCE [LARGE SCALE GENOMIC DNA]</scope>
    <source>
        <strain evidence="1 2">300064</strain>
    </source>
</reference>
<proteinExistence type="predicted"/>
<organism evidence="1 2">
    <name type="scientific">Clostridium butyricum</name>
    <dbReference type="NCBI Taxonomy" id="1492"/>
    <lineage>
        <taxon>Bacteria</taxon>
        <taxon>Bacillati</taxon>
        <taxon>Bacillota</taxon>
        <taxon>Clostridia</taxon>
        <taxon>Eubacteriales</taxon>
        <taxon>Clostridiaceae</taxon>
        <taxon>Clostridium</taxon>
    </lineage>
</organism>
<dbReference type="EMBL" id="LRDH01000114">
    <property type="protein sequence ID" value="PPV13994.1"/>
    <property type="molecule type" value="Genomic_DNA"/>
</dbReference>
<protein>
    <recommendedName>
        <fullName evidence="3">Phage head-tail adapter protein</fullName>
    </recommendedName>
</protein>
<accession>A0A2S7F9R2</accession>
<dbReference type="AlphaFoldDB" id="A0A2S7F9R2"/>
<name>A0A2S7F9R2_CLOBU</name>
<evidence type="ECO:0000313" key="1">
    <source>
        <dbReference type="EMBL" id="PPV13994.1"/>
    </source>
</evidence>
<sequence>MIGDYGLTLISTDVTYDDIGNPVETPKEIDIFCDMKSIGRTEFYNAAANGLKPECILIVHPYEYNNETYIKFSEDAAPKKKYKVIKTYKKNFEELELTCEKVAGNG</sequence>
<evidence type="ECO:0008006" key="3">
    <source>
        <dbReference type="Google" id="ProtNLM"/>
    </source>
</evidence>
<dbReference type="RefSeq" id="WP_043666023.1">
    <property type="nucleotide sequence ID" value="NZ_JSEG01000020.1"/>
</dbReference>
<evidence type="ECO:0000313" key="2">
    <source>
        <dbReference type="Proteomes" id="UP000238081"/>
    </source>
</evidence>
<comment type="caution">
    <text evidence="1">The sequence shown here is derived from an EMBL/GenBank/DDBJ whole genome shotgun (WGS) entry which is preliminary data.</text>
</comment>
<gene>
    <name evidence="1" type="ORF">AWN73_15145</name>
</gene>
<dbReference type="Proteomes" id="UP000238081">
    <property type="component" value="Unassembled WGS sequence"/>
</dbReference>